<dbReference type="Proteomes" id="UP000184388">
    <property type="component" value="Unassembled WGS sequence"/>
</dbReference>
<reference evidence="3" key="1">
    <citation type="submission" date="2016-11" db="EMBL/GenBank/DDBJ databases">
        <authorList>
            <person name="Jaros S."/>
            <person name="Januszkiewicz K."/>
            <person name="Wedrychowicz H."/>
        </authorList>
    </citation>
    <scope>NUCLEOTIDE SEQUENCE [LARGE SCALE GENOMIC DNA]</scope>
    <source>
        <strain evidence="3">CGMCC 4.3555</strain>
    </source>
</reference>
<dbReference type="RefSeq" id="WP_143179750.1">
    <property type="nucleotide sequence ID" value="NZ_FRBK01000022.1"/>
</dbReference>
<name>A0A9X8N6P9_9ACTN</name>
<evidence type="ECO:0000313" key="2">
    <source>
        <dbReference type="EMBL" id="SHN17184.1"/>
    </source>
</evidence>
<sequence length="102" mass="10340">MELSAALRYATDPRRAAEGAAALGRAGRIPALGRRRPSPAAWARRGSTSPTTSPPPTAAGASPRTKAEGTIAVCREAGVTGLNVRPIGPNPAALGETVTSRL</sequence>
<organism evidence="2 3">
    <name type="scientific">Streptomyces yunnanensis</name>
    <dbReference type="NCBI Taxonomy" id="156453"/>
    <lineage>
        <taxon>Bacteria</taxon>
        <taxon>Bacillati</taxon>
        <taxon>Actinomycetota</taxon>
        <taxon>Actinomycetes</taxon>
        <taxon>Kitasatosporales</taxon>
        <taxon>Streptomycetaceae</taxon>
        <taxon>Streptomyces</taxon>
    </lineage>
</organism>
<gene>
    <name evidence="2" type="ORF">SAMN05216268_12271</name>
</gene>
<feature type="region of interest" description="Disordered" evidence="1">
    <location>
        <begin position="81"/>
        <end position="102"/>
    </location>
</feature>
<protein>
    <submittedName>
        <fullName evidence="2">Uncharacterized protein</fullName>
    </submittedName>
</protein>
<accession>A0A9X8N6P9</accession>
<evidence type="ECO:0000313" key="3">
    <source>
        <dbReference type="Proteomes" id="UP000184388"/>
    </source>
</evidence>
<feature type="compositionally biased region" description="Low complexity" evidence="1">
    <location>
        <begin position="21"/>
        <end position="51"/>
    </location>
</feature>
<proteinExistence type="predicted"/>
<dbReference type="AlphaFoldDB" id="A0A9X8N6P9"/>
<feature type="region of interest" description="Disordered" evidence="1">
    <location>
        <begin position="21"/>
        <end position="69"/>
    </location>
</feature>
<dbReference type="EMBL" id="FRBK01000022">
    <property type="protein sequence ID" value="SHN17184.1"/>
    <property type="molecule type" value="Genomic_DNA"/>
</dbReference>
<comment type="caution">
    <text evidence="2">The sequence shown here is derived from an EMBL/GenBank/DDBJ whole genome shotgun (WGS) entry which is preliminary data.</text>
</comment>
<evidence type="ECO:0000256" key="1">
    <source>
        <dbReference type="SAM" id="MobiDB-lite"/>
    </source>
</evidence>